<protein>
    <submittedName>
        <fullName evidence="1">Uncharacterized protein</fullName>
    </submittedName>
</protein>
<proteinExistence type="predicted"/>
<name>A0A1H3XCB8_9BACT</name>
<dbReference type="AlphaFoldDB" id="A0A1H3XCB8"/>
<organism evidence="1 2">
    <name type="scientific">Arachidicoccus rhizosphaerae</name>
    <dbReference type="NCBI Taxonomy" id="551991"/>
    <lineage>
        <taxon>Bacteria</taxon>
        <taxon>Pseudomonadati</taxon>
        <taxon>Bacteroidota</taxon>
        <taxon>Chitinophagia</taxon>
        <taxon>Chitinophagales</taxon>
        <taxon>Chitinophagaceae</taxon>
        <taxon>Arachidicoccus</taxon>
    </lineage>
</organism>
<evidence type="ECO:0000313" key="1">
    <source>
        <dbReference type="EMBL" id="SDZ97055.1"/>
    </source>
</evidence>
<dbReference type="STRING" id="551991.SAMN05192529_10587"/>
<accession>A0A1H3XCB8</accession>
<keyword evidence="2" id="KW-1185">Reference proteome</keyword>
<dbReference type="EMBL" id="FNQY01000005">
    <property type="protein sequence ID" value="SDZ97055.1"/>
    <property type="molecule type" value="Genomic_DNA"/>
</dbReference>
<gene>
    <name evidence="1" type="ORF">SAMN05192529_10587</name>
</gene>
<dbReference type="Proteomes" id="UP000199041">
    <property type="component" value="Unassembled WGS sequence"/>
</dbReference>
<sequence length="36" mass="4241">MIYTQILTNKNKDLYKKRKIYPLGQVTATISLHLFS</sequence>
<reference evidence="1 2" key="1">
    <citation type="submission" date="2016-10" db="EMBL/GenBank/DDBJ databases">
        <authorList>
            <person name="de Groot N.N."/>
        </authorList>
    </citation>
    <scope>NUCLEOTIDE SEQUENCE [LARGE SCALE GENOMIC DNA]</scope>
    <source>
        <strain evidence="1 2">Vu-144</strain>
    </source>
</reference>
<evidence type="ECO:0000313" key="2">
    <source>
        <dbReference type="Proteomes" id="UP000199041"/>
    </source>
</evidence>